<dbReference type="GO" id="GO:0034227">
    <property type="term" value="P:tRNA thio-modification"/>
    <property type="evidence" value="ECO:0007669"/>
    <property type="project" value="UniProtKB-UniRule"/>
</dbReference>
<dbReference type="EMBL" id="PQFF01000043">
    <property type="protein sequence ID" value="RHZ86798.1"/>
    <property type="molecule type" value="Genomic_DNA"/>
</dbReference>
<keyword evidence="4 5" id="KW-0833">Ubl conjugation pathway</keyword>
<dbReference type="CDD" id="cd01764">
    <property type="entry name" value="Ubl_Urm1"/>
    <property type="match status" value="1"/>
</dbReference>
<dbReference type="Proteomes" id="UP000266861">
    <property type="component" value="Unassembled WGS sequence"/>
</dbReference>
<keyword evidence="8" id="KW-1185">Reference proteome</keyword>
<comment type="pathway">
    <text evidence="5 6">tRNA modification; 5-methoxycarbonylmethyl-2-thiouridine-tRNA biosynthesis.</text>
</comment>
<dbReference type="HAMAP" id="MF_03048">
    <property type="entry name" value="Urm1"/>
    <property type="match status" value="1"/>
</dbReference>
<name>A0A397JJ27_9GLOM</name>
<proteinExistence type="inferred from homology"/>
<dbReference type="AlphaFoldDB" id="A0A397JJ27"/>
<evidence type="ECO:0000313" key="7">
    <source>
        <dbReference type="EMBL" id="RHZ86798.1"/>
    </source>
</evidence>
<evidence type="ECO:0000256" key="1">
    <source>
        <dbReference type="ARBA" id="ARBA00022490"/>
    </source>
</evidence>
<sequence>MTQPLIKVNLFFSGGLEILFDNIKQKTVEISSSINPPNQTKMEDLIKWIRENLIKTKPELFMTGNTIRPGILILINDVDWEVEGELEYTIKDGDNIHFLSTLHGG</sequence>
<evidence type="ECO:0000256" key="2">
    <source>
        <dbReference type="ARBA" id="ARBA00022499"/>
    </source>
</evidence>
<organism evidence="7 8">
    <name type="scientific">Diversispora epigaea</name>
    <dbReference type="NCBI Taxonomy" id="1348612"/>
    <lineage>
        <taxon>Eukaryota</taxon>
        <taxon>Fungi</taxon>
        <taxon>Fungi incertae sedis</taxon>
        <taxon>Mucoromycota</taxon>
        <taxon>Glomeromycotina</taxon>
        <taxon>Glomeromycetes</taxon>
        <taxon>Diversisporales</taxon>
        <taxon>Diversisporaceae</taxon>
        <taxon>Diversispora</taxon>
    </lineage>
</organism>
<feature type="modified residue" description="1-thioglycine" evidence="5">
    <location>
        <position position="105"/>
    </location>
</feature>
<comment type="subcellular location">
    <subcellularLocation>
        <location evidence="5 6">Cytoplasm</location>
    </subcellularLocation>
</comment>
<gene>
    <name evidence="5" type="primary">URM1</name>
    <name evidence="7" type="ORF">Glove_46g179</name>
</gene>
<keyword evidence="3 5" id="KW-0819">tRNA processing</keyword>
<dbReference type="STRING" id="1348612.A0A397JJ27"/>
<dbReference type="InterPro" id="IPR015221">
    <property type="entry name" value="Urm1"/>
</dbReference>
<dbReference type="InterPro" id="IPR012675">
    <property type="entry name" value="Beta-grasp_dom_sf"/>
</dbReference>
<dbReference type="GO" id="GO:0005829">
    <property type="term" value="C:cytosol"/>
    <property type="evidence" value="ECO:0007669"/>
    <property type="project" value="UniProtKB-UniRule"/>
</dbReference>
<feature type="cross-link" description="Glycyl lysine isopeptide (Gly-Lys) (interchain with K-? in acceptor proteins)" evidence="5">
    <location>
        <position position="105"/>
    </location>
</feature>
<comment type="function">
    <text evidence="5">Acts as a sulfur carrier required for 2-thiolation of mcm(5)S(2)U at tRNA wobble positions of cytosolic tRNA(Lys), tRNA(Glu) and tRNA(Gln). Serves as sulfur donor in tRNA 2-thiolation reaction by being thiocarboxylated (-COSH) at its C-terminus by the MOCS3 homolog UBA4. The sulfur is then transferred to tRNA to form 2-thiolation of mcm(5)S(2)U. Prior mcm(5) tRNA modification by the elongator complex is required for 2-thiolation. Also acts as a ubiquitin-like protein (UBL) that is covalently conjugated via an isopeptide bond to lysine residues of target proteins such as AHP1. The thiocarboxylated form serves as substrate for conjugation and oxidative stress specifically induces the formation of UBL-protein conjugates.</text>
</comment>
<dbReference type="PANTHER" id="PTHR14986">
    <property type="entry name" value="RURM1 PROTEIN"/>
    <property type="match status" value="1"/>
</dbReference>
<reference evidence="7 8" key="1">
    <citation type="submission" date="2018-08" db="EMBL/GenBank/DDBJ databases">
        <title>Genome and evolution of the arbuscular mycorrhizal fungus Diversispora epigaea (formerly Glomus versiforme) and its bacterial endosymbionts.</title>
        <authorList>
            <person name="Sun X."/>
            <person name="Fei Z."/>
            <person name="Harrison M."/>
        </authorList>
    </citation>
    <scope>NUCLEOTIDE SEQUENCE [LARGE SCALE GENOMIC DNA]</scope>
    <source>
        <strain evidence="7 8">IT104</strain>
    </source>
</reference>
<dbReference type="InterPro" id="IPR016155">
    <property type="entry name" value="Mopterin_synth/thiamin_S_b"/>
</dbReference>
<keyword evidence="1 5" id="KW-0963">Cytoplasm</keyword>
<comment type="similarity">
    <text evidence="5 6">Belongs to the URM1 family.</text>
</comment>
<dbReference type="SUPFAM" id="SSF54285">
    <property type="entry name" value="MoaD/ThiS"/>
    <property type="match status" value="1"/>
</dbReference>
<comment type="PTM">
    <text evidence="5">C-terminal thiocarboxylation occurs in 2 steps, it is first acyl-adenylated (-COAMP) via the hesA/moeB/thiF part of UBA4, then thiocarboxylated (-COSH) via the rhodanese domain of UBA4.</text>
</comment>
<dbReference type="Pfam" id="PF09138">
    <property type="entry name" value="Urm1"/>
    <property type="match status" value="1"/>
</dbReference>
<comment type="caution">
    <text evidence="7">The sequence shown here is derived from an EMBL/GenBank/DDBJ whole genome shotgun (WGS) entry which is preliminary data.</text>
</comment>
<evidence type="ECO:0000256" key="4">
    <source>
        <dbReference type="ARBA" id="ARBA00022786"/>
    </source>
</evidence>
<evidence type="ECO:0000256" key="5">
    <source>
        <dbReference type="HAMAP-Rule" id="MF_03048"/>
    </source>
</evidence>
<accession>A0A397JJ27</accession>
<dbReference type="UniPathway" id="UPA00988"/>
<evidence type="ECO:0000313" key="8">
    <source>
        <dbReference type="Proteomes" id="UP000266861"/>
    </source>
</evidence>
<dbReference type="GO" id="GO:0032447">
    <property type="term" value="P:protein urmylation"/>
    <property type="evidence" value="ECO:0007669"/>
    <property type="project" value="UniProtKB-UniRule"/>
</dbReference>
<protein>
    <recommendedName>
        <fullName evidence="5 6">Ubiquitin-related modifier 1</fullName>
    </recommendedName>
</protein>
<evidence type="ECO:0000256" key="6">
    <source>
        <dbReference type="RuleBase" id="RU361182"/>
    </source>
</evidence>
<dbReference type="PIRSF" id="PIRSF037379">
    <property type="entry name" value="Ubiquitin-related_modifier_1"/>
    <property type="match status" value="1"/>
</dbReference>
<dbReference type="OrthoDB" id="10248987at2759"/>
<evidence type="ECO:0000256" key="3">
    <source>
        <dbReference type="ARBA" id="ARBA00022694"/>
    </source>
</evidence>
<keyword evidence="2 5" id="KW-1017">Isopeptide bond</keyword>
<dbReference type="GO" id="GO:0002098">
    <property type="term" value="P:tRNA wobble uridine modification"/>
    <property type="evidence" value="ECO:0007669"/>
    <property type="project" value="UniProtKB-UniRule"/>
</dbReference>
<dbReference type="Gene3D" id="3.10.20.30">
    <property type="match status" value="1"/>
</dbReference>